<protein>
    <submittedName>
        <fullName evidence="2">Uncharacterized protein</fullName>
    </submittedName>
</protein>
<sequence>MTHPDQEGGWRPGQDSSERSDSDDDRQLPPPPAIFPPSAVARASVRPPQGPFPPQGAPQQYPAPGGPQQFPAPGGPQQFPGPGTSQQLPAPGTQQQFPGPGTSQQFPAPGSPQQFPGPGTSQQLSAPGSPQQFPAPGAPQQFPAPGAPQQFPGPGASQQFSGPGASQQFSAPGGSQAQHGQFPGQAQFAPPPQGQFPAQAQVAPPGQAVAPMPAQPIQPFQGQPIQPVQGQTGVAPAPLGQQQGSAEGVGRRLAAPQLTSAPLAGPQGRAMAAAAHGWENDTPPEEPPASDDDARTGPSGKTSPLHIGWHAISRKTLRRVTVAPSAGAGLVLGRDRQQVPVPLRLFAPEPVRIALVGGVWAAQLLIFRAFALGARVVVITTEPRAWAGFGERATGQYNRLTVHSSDQGVQLNGTAQMPTLAVYDLGMTGPATTPPLGPWRTQLTILRQLDRPGLAALQDAQLTLLQRLGGDESALAASALKLRPHSSQFLQFMADDMLALIGDGTDRYLFLAQTQTEQQFVGLPRR</sequence>
<reference evidence="2 3" key="1">
    <citation type="submission" date="2020-08" db="EMBL/GenBank/DDBJ databases">
        <title>Whole genome shotgun sequence of Actinoplanes ianthinogenes NBRC 13996.</title>
        <authorList>
            <person name="Komaki H."/>
            <person name="Tamura T."/>
        </authorList>
    </citation>
    <scope>NUCLEOTIDE SEQUENCE [LARGE SCALE GENOMIC DNA]</scope>
    <source>
        <strain evidence="2 3">NBRC 13996</strain>
    </source>
</reference>
<feature type="compositionally biased region" description="Low complexity" evidence="1">
    <location>
        <begin position="57"/>
        <end position="83"/>
    </location>
</feature>
<feature type="compositionally biased region" description="Polar residues" evidence="1">
    <location>
        <begin position="164"/>
        <end position="179"/>
    </location>
</feature>
<dbReference type="EMBL" id="AP023356">
    <property type="protein sequence ID" value="BCJ45201.1"/>
    <property type="molecule type" value="Genomic_DNA"/>
</dbReference>
<gene>
    <name evidence="2" type="ORF">Aiant_58580</name>
</gene>
<organism evidence="2 3">
    <name type="scientific">Actinoplanes ianthinogenes</name>
    <dbReference type="NCBI Taxonomy" id="122358"/>
    <lineage>
        <taxon>Bacteria</taxon>
        <taxon>Bacillati</taxon>
        <taxon>Actinomycetota</taxon>
        <taxon>Actinomycetes</taxon>
        <taxon>Micromonosporales</taxon>
        <taxon>Micromonosporaceae</taxon>
        <taxon>Actinoplanes</taxon>
    </lineage>
</organism>
<proteinExistence type="predicted"/>
<name>A0ABM7M0W0_9ACTN</name>
<feature type="compositionally biased region" description="Polar residues" evidence="1">
    <location>
        <begin position="84"/>
        <end position="124"/>
    </location>
</feature>
<evidence type="ECO:0000313" key="2">
    <source>
        <dbReference type="EMBL" id="BCJ45201.1"/>
    </source>
</evidence>
<keyword evidence="3" id="KW-1185">Reference proteome</keyword>
<feature type="compositionally biased region" description="Low complexity" evidence="1">
    <location>
        <begin position="125"/>
        <end position="160"/>
    </location>
</feature>
<feature type="compositionally biased region" description="Low complexity" evidence="1">
    <location>
        <begin position="195"/>
        <end position="231"/>
    </location>
</feature>
<accession>A0ABM7M0W0</accession>
<evidence type="ECO:0000256" key="1">
    <source>
        <dbReference type="SAM" id="MobiDB-lite"/>
    </source>
</evidence>
<dbReference type="Proteomes" id="UP000676967">
    <property type="component" value="Chromosome"/>
</dbReference>
<evidence type="ECO:0000313" key="3">
    <source>
        <dbReference type="Proteomes" id="UP000676967"/>
    </source>
</evidence>
<feature type="region of interest" description="Disordered" evidence="1">
    <location>
        <begin position="1"/>
        <end position="306"/>
    </location>
</feature>
<feature type="compositionally biased region" description="Acidic residues" evidence="1">
    <location>
        <begin position="282"/>
        <end position="291"/>
    </location>
</feature>